<evidence type="ECO:0000256" key="2">
    <source>
        <dbReference type="ARBA" id="ARBA00022898"/>
    </source>
</evidence>
<dbReference type="GO" id="GO:0008483">
    <property type="term" value="F:transaminase activity"/>
    <property type="evidence" value="ECO:0007669"/>
    <property type="project" value="InterPro"/>
</dbReference>
<evidence type="ECO:0000256" key="3">
    <source>
        <dbReference type="RuleBase" id="RU003560"/>
    </source>
</evidence>
<dbReference type="InterPro" id="IPR005814">
    <property type="entry name" value="Aminotrans_3"/>
</dbReference>
<evidence type="ECO:0000256" key="4">
    <source>
        <dbReference type="SAM" id="MobiDB-lite"/>
    </source>
</evidence>
<proteinExistence type="inferred from homology"/>
<dbReference type="Pfam" id="PF00202">
    <property type="entry name" value="Aminotran_3"/>
    <property type="match status" value="1"/>
</dbReference>
<evidence type="ECO:0000313" key="5">
    <source>
        <dbReference type="EMBL" id="KAK3340377.1"/>
    </source>
</evidence>
<name>A0AAE0JAA1_9PEZI</name>
<dbReference type="PANTHER" id="PTHR43094:SF1">
    <property type="entry name" value="AMINOTRANSFERASE CLASS-III"/>
    <property type="match status" value="1"/>
</dbReference>
<dbReference type="InterPro" id="IPR015421">
    <property type="entry name" value="PyrdxlP-dep_Trfase_major"/>
</dbReference>
<keyword evidence="5" id="KW-0808">Transferase</keyword>
<organism evidence="5 6">
    <name type="scientific">Neurospora tetraspora</name>
    <dbReference type="NCBI Taxonomy" id="94610"/>
    <lineage>
        <taxon>Eukaryota</taxon>
        <taxon>Fungi</taxon>
        <taxon>Dikarya</taxon>
        <taxon>Ascomycota</taxon>
        <taxon>Pezizomycotina</taxon>
        <taxon>Sordariomycetes</taxon>
        <taxon>Sordariomycetidae</taxon>
        <taxon>Sordariales</taxon>
        <taxon>Sordariaceae</taxon>
        <taxon>Neurospora</taxon>
    </lineage>
</organism>
<dbReference type="SUPFAM" id="SSF53383">
    <property type="entry name" value="PLP-dependent transferases"/>
    <property type="match status" value="1"/>
</dbReference>
<feature type="region of interest" description="Disordered" evidence="4">
    <location>
        <begin position="43"/>
        <end position="64"/>
    </location>
</feature>
<feature type="compositionally biased region" description="Polar residues" evidence="4">
    <location>
        <begin position="50"/>
        <end position="61"/>
    </location>
</feature>
<dbReference type="Gene3D" id="3.90.1150.10">
    <property type="entry name" value="Aspartate Aminotransferase, domain 1"/>
    <property type="match status" value="1"/>
</dbReference>
<gene>
    <name evidence="5" type="ORF">B0H65DRAFT_257462</name>
</gene>
<dbReference type="Gene3D" id="3.40.640.10">
    <property type="entry name" value="Type I PLP-dependent aspartate aminotransferase-like (Major domain)"/>
    <property type="match status" value="1"/>
</dbReference>
<protein>
    <submittedName>
        <fullName evidence="5">Pyridoxal phosphate-dependent transferase</fullName>
    </submittedName>
</protein>
<dbReference type="EMBL" id="JAUEPP010000006">
    <property type="protein sequence ID" value="KAK3340377.1"/>
    <property type="molecule type" value="Genomic_DNA"/>
</dbReference>
<reference evidence="5" key="2">
    <citation type="submission" date="2023-06" db="EMBL/GenBank/DDBJ databases">
        <authorList>
            <consortium name="Lawrence Berkeley National Laboratory"/>
            <person name="Haridas S."/>
            <person name="Hensen N."/>
            <person name="Bonometti L."/>
            <person name="Westerberg I."/>
            <person name="Brannstrom I.O."/>
            <person name="Guillou S."/>
            <person name="Cros-Aarteil S."/>
            <person name="Calhoun S."/>
            <person name="Kuo A."/>
            <person name="Mondo S."/>
            <person name="Pangilinan J."/>
            <person name="Riley R."/>
            <person name="Labutti K."/>
            <person name="Andreopoulos B."/>
            <person name="Lipzen A."/>
            <person name="Chen C."/>
            <person name="Yanf M."/>
            <person name="Daum C."/>
            <person name="Ng V."/>
            <person name="Clum A."/>
            <person name="Steindorff A."/>
            <person name="Ohm R."/>
            <person name="Martin F."/>
            <person name="Silar P."/>
            <person name="Natvig D."/>
            <person name="Lalanne C."/>
            <person name="Gautier V."/>
            <person name="Ament-Velasquez S.L."/>
            <person name="Kruys A."/>
            <person name="Hutchinson M.I."/>
            <person name="Powell A.J."/>
            <person name="Barry K."/>
            <person name="Miller A.N."/>
            <person name="Grigoriev I.V."/>
            <person name="Debuchy R."/>
            <person name="Gladieux P."/>
            <person name="Thoren M.H."/>
            <person name="Johannesson H."/>
        </authorList>
    </citation>
    <scope>NUCLEOTIDE SEQUENCE</scope>
    <source>
        <strain evidence="5">CBS 560.94</strain>
    </source>
</reference>
<comment type="similarity">
    <text evidence="1 3">Belongs to the class-III pyridoxal-phosphate-dependent aminotransferase family.</text>
</comment>
<evidence type="ECO:0000256" key="1">
    <source>
        <dbReference type="ARBA" id="ARBA00008954"/>
    </source>
</evidence>
<dbReference type="GeneID" id="87859721"/>
<dbReference type="CDD" id="cd00610">
    <property type="entry name" value="OAT_like"/>
    <property type="match status" value="1"/>
</dbReference>
<dbReference type="PANTHER" id="PTHR43094">
    <property type="entry name" value="AMINOTRANSFERASE"/>
    <property type="match status" value="1"/>
</dbReference>
<sequence length="544" mass="59262">MSIPSRRPSPLFSKRTSLSFTTDLTNKMDQCLLTTVNDTIPSKPLPIKTISDQQTPKTTTPELFDSAYETGTDSEVSSNDDSPPSPPTTLPQLAKAKGHYWITTTGAKILDACGGAGVACIGHGRKEVIKAITKQMASCSYASYAHFKLDPVERLSEWLVESTGGMMKKVYLMCSGSEAIEAALKLSLEFHHSWTGGSTTKRTNFITRTPSYHGTTLGSLSASNHFSRRLPFISSGILLESHFHPISACNPYRDQLFSSVDEPTAAYVSRKLAELESMFLRLGPETVAAVIMEPIVGAALGCVPPPPGYMRGVKKLCERYGALLVFDEVMCGMGRSGTLHAWQSIERPENGEEGGEVVPDLQTLGKCFTGGYTPGSALLVGHKIAGVMEQEKRVFTHGHTYQNNPLVAAAALAVQVGVIEREGLLAKVREHEKVLGWLLRQRLSKHPNVGDIRGRGLFWGVEFVKDRETKEPFDVGLGVAQMVHRTAMKEFGVLVYNGQGCAGEGRGDHVMVMPAYDILEEELEMIVDRLGKAVESVFEKLGGI</sequence>
<dbReference type="Proteomes" id="UP001278500">
    <property type="component" value="Unassembled WGS sequence"/>
</dbReference>
<dbReference type="GO" id="GO:0030170">
    <property type="term" value="F:pyridoxal phosphate binding"/>
    <property type="evidence" value="ECO:0007669"/>
    <property type="project" value="InterPro"/>
</dbReference>
<accession>A0AAE0JAA1</accession>
<dbReference type="InterPro" id="IPR015424">
    <property type="entry name" value="PyrdxlP-dep_Trfase"/>
</dbReference>
<reference evidence="5" key="1">
    <citation type="journal article" date="2023" name="Mol. Phylogenet. Evol.">
        <title>Genome-scale phylogeny and comparative genomics of the fungal order Sordariales.</title>
        <authorList>
            <person name="Hensen N."/>
            <person name="Bonometti L."/>
            <person name="Westerberg I."/>
            <person name="Brannstrom I.O."/>
            <person name="Guillou S."/>
            <person name="Cros-Aarteil S."/>
            <person name="Calhoun S."/>
            <person name="Haridas S."/>
            <person name="Kuo A."/>
            <person name="Mondo S."/>
            <person name="Pangilinan J."/>
            <person name="Riley R."/>
            <person name="LaButti K."/>
            <person name="Andreopoulos B."/>
            <person name="Lipzen A."/>
            <person name="Chen C."/>
            <person name="Yan M."/>
            <person name="Daum C."/>
            <person name="Ng V."/>
            <person name="Clum A."/>
            <person name="Steindorff A."/>
            <person name="Ohm R.A."/>
            <person name="Martin F."/>
            <person name="Silar P."/>
            <person name="Natvig D.O."/>
            <person name="Lalanne C."/>
            <person name="Gautier V."/>
            <person name="Ament-Velasquez S.L."/>
            <person name="Kruys A."/>
            <person name="Hutchinson M.I."/>
            <person name="Powell A.J."/>
            <person name="Barry K."/>
            <person name="Miller A.N."/>
            <person name="Grigoriev I.V."/>
            <person name="Debuchy R."/>
            <person name="Gladieux P."/>
            <person name="Hiltunen Thoren M."/>
            <person name="Johannesson H."/>
        </authorList>
    </citation>
    <scope>NUCLEOTIDE SEQUENCE</scope>
    <source>
        <strain evidence="5">CBS 560.94</strain>
    </source>
</reference>
<comment type="caution">
    <text evidence="5">The sequence shown here is derived from an EMBL/GenBank/DDBJ whole genome shotgun (WGS) entry which is preliminary data.</text>
</comment>
<keyword evidence="2 3" id="KW-0663">Pyridoxal phosphate</keyword>
<evidence type="ECO:0000313" key="6">
    <source>
        <dbReference type="Proteomes" id="UP001278500"/>
    </source>
</evidence>
<dbReference type="GO" id="GO:0005829">
    <property type="term" value="C:cytosol"/>
    <property type="evidence" value="ECO:0007669"/>
    <property type="project" value="TreeGrafter"/>
</dbReference>
<feature type="region of interest" description="Disordered" evidence="4">
    <location>
        <begin position="70"/>
        <end position="89"/>
    </location>
</feature>
<dbReference type="InterPro" id="IPR015422">
    <property type="entry name" value="PyrdxlP-dep_Trfase_small"/>
</dbReference>
<dbReference type="RefSeq" id="XP_062679319.1">
    <property type="nucleotide sequence ID" value="XM_062822567.1"/>
</dbReference>
<keyword evidence="6" id="KW-1185">Reference proteome</keyword>
<dbReference type="AlphaFoldDB" id="A0AAE0JAA1"/>